<dbReference type="InterPro" id="IPR036298">
    <property type="entry name" value="Chalcone_isomerase_sf"/>
</dbReference>
<feature type="domain" description="Chalcone isomerase" evidence="2">
    <location>
        <begin position="20"/>
        <end position="185"/>
    </location>
</feature>
<feature type="signal peptide" evidence="1">
    <location>
        <begin position="1"/>
        <end position="20"/>
    </location>
</feature>
<dbReference type="RefSeq" id="WP_073613505.1">
    <property type="nucleotide sequence ID" value="NZ_FRFE01000009.1"/>
</dbReference>
<dbReference type="InterPro" id="IPR016087">
    <property type="entry name" value="Chalcone_isomerase"/>
</dbReference>
<keyword evidence="3" id="KW-0413">Isomerase</keyword>
<reference evidence="3 4" key="1">
    <citation type="submission" date="2016-12" db="EMBL/GenBank/DDBJ databases">
        <authorList>
            <person name="Song W.-J."/>
            <person name="Kurnit D.M."/>
        </authorList>
    </citation>
    <scope>NUCLEOTIDE SEQUENCE [LARGE SCALE GENOMIC DNA]</scope>
    <source>
        <strain evidence="3 4">DSM 18488</strain>
    </source>
</reference>
<name>A0A1M7Y6H2_9BACT</name>
<dbReference type="Proteomes" id="UP000184603">
    <property type="component" value="Unassembled WGS sequence"/>
</dbReference>
<sequence>MKRAILMVFCLLLWVGPAFALEVAGVSLAEKIQAADGTELTLNGAGIRSKLFFKIYVAGLYLQNPAKDTTAVLADSGQKQMLMHFLYDKVEKDKLVAAWNEGFEGNLSKEALETLADRIGKFNAMFTDVKKDDTIVLEYIPEKGTSVTVAGEMKGVVEGKDFSDALFSIWLGKKPVTEDLKKALLSQKS</sequence>
<dbReference type="PANTHER" id="PTHR47698:SF2">
    <property type="entry name" value="FATTY-ACID-BINDING PROTEIN 3, CHLOROPLASTIC"/>
    <property type="match status" value="1"/>
</dbReference>
<dbReference type="OrthoDB" id="9795336at2"/>
<dbReference type="STRING" id="1121416.SAMN02745220_02209"/>
<dbReference type="SUPFAM" id="SSF54626">
    <property type="entry name" value="Chalcone isomerase"/>
    <property type="match status" value="1"/>
</dbReference>
<protein>
    <submittedName>
        <fullName evidence="3">Chalcone isomerase-like</fullName>
    </submittedName>
</protein>
<feature type="chain" id="PRO_5013020444" evidence="1">
    <location>
        <begin position="21"/>
        <end position="189"/>
    </location>
</feature>
<dbReference type="AlphaFoldDB" id="A0A1M7Y6H2"/>
<dbReference type="PANTHER" id="PTHR47698">
    <property type="entry name" value="FATTY-ACID-BINDING PROTEIN 3, CHLOROPLASTIC"/>
    <property type="match status" value="1"/>
</dbReference>
<evidence type="ECO:0000259" key="2">
    <source>
        <dbReference type="Pfam" id="PF16036"/>
    </source>
</evidence>
<keyword evidence="4" id="KW-1185">Reference proteome</keyword>
<keyword evidence="1" id="KW-0732">Signal</keyword>
<evidence type="ECO:0000256" key="1">
    <source>
        <dbReference type="SAM" id="SignalP"/>
    </source>
</evidence>
<evidence type="ECO:0000313" key="4">
    <source>
        <dbReference type="Proteomes" id="UP000184603"/>
    </source>
</evidence>
<organism evidence="3 4">
    <name type="scientific">Desulfopila aestuarii DSM 18488</name>
    <dbReference type="NCBI Taxonomy" id="1121416"/>
    <lineage>
        <taxon>Bacteria</taxon>
        <taxon>Pseudomonadati</taxon>
        <taxon>Thermodesulfobacteriota</taxon>
        <taxon>Desulfobulbia</taxon>
        <taxon>Desulfobulbales</taxon>
        <taxon>Desulfocapsaceae</taxon>
        <taxon>Desulfopila</taxon>
    </lineage>
</organism>
<accession>A0A1M7Y6H2</accession>
<dbReference type="Pfam" id="PF16036">
    <property type="entry name" value="Chalcone_3"/>
    <property type="match status" value="1"/>
</dbReference>
<dbReference type="Gene3D" id="3.50.70.10">
    <property type="match status" value="1"/>
</dbReference>
<dbReference type="GO" id="GO:0016872">
    <property type="term" value="F:intramolecular lyase activity"/>
    <property type="evidence" value="ECO:0007669"/>
    <property type="project" value="InterPro"/>
</dbReference>
<evidence type="ECO:0000313" key="3">
    <source>
        <dbReference type="EMBL" id="SHO48232.1"/>
    </source>
</evidence>
<proteinExistence type="predicted"/>
<gene>
    <name evidence="3" type="ORF">SAMN02745220_02209</name>
</gene>
<dbReference type="EMBL" id="FRFE01000009">
    <property type="protein sequence ID" value="SHO48232.1"/>
    <property type="molecule type" value="Genomic_DNA"/>
</dbReference>
<dbReference type="InterPro" id="IPR016088">
    <property type="entry name" value="Chalcone_isomerase_3-sand"/>
</dbReference>